<feature type="transmembrane region" description="Helical" evidence="6">
    <location>
        <begin position="12"/>
        <end position="31"/>
    </location>
</feature>
<dbReference type="InterPro" id="IPR051461">
    <property type="entry name" value="UPF0750_membrane"/>
</dbReference>
<keyword evidence="2" id="KW-1003">Cell membrane</keyword>
<comment type="caution">
    <text evidence="8">The sequence shown here is derived from an EMBL/GenBank/DDBJ whole genome shotgun (WGS) entry which is preliminary data.</text>
</comment>
<keyword evidence="3 6" id="KW-0812">Transmembrane</keyword>
<evidence type="ECO:0000256" key="2">
    <source>
        <dbReference type="ARBA" id="ARBA00022475"/>
    </source>
</evidence>
<organism evidence="8 9">
    <name type="scientific">Clostridium frigoris</name>
    <dbReference type="NCBI Taxonomy" id="205327"/>
    <lineage>
        <taxon>Bacteria</taxon>
        <taxon>Bacillati</taxon>
        <taxon>Bacillota</taxon>
        <taxon>Clostridia</taxon>
        <taxon>Eubacteriales</taxon>
        <taxon>Clostridiaceae</taxon>
        <taxon>Clostridium</taxon>
    </lineage>
</organism>
<evidence type="ECO:0000256" key="6">
    <source>
        <dbReference type="SAM" id="Phobius"/>
    </source>
</evidence>
<feature type="transmembrane region" description="Helical" evidence="6">
    <location>
        <begin position="109"/>
        <end position="130"/>
    </location>
</feature>
<keyword evidence="5 6" id="KW-0472">Membrane</keyword>
<sequence>MHTHVNKGIIKNIFFILLGSLISSFGINLFISKAKLLSGGASGIALIMQYLFKFPAGYSVLIMNIPLLILSYKCLNKRFTFLTFIGTISFSLFLIFTAPLKGVIGTNDTLLLCLFGGVLNGIGIGIIFSNHGSAGGLNSISALVKVKYDNFNIGQISFCINMIIVCIATLFFGVTSAMYTIVAMFITAEVTDRVINGINKQKLILIITRNEKEICDGILYKMRRGVTFLYGEGAYTGKHQKILFCTVSLHQIPELKLIIKEIDNDAFMIIVDASEVRGKGFRNDLI</sequence>
<feature type="transmembrane region" description="Helical" evidence="6">
    <location>
        <begin position="79"/>
        <end position="97"/>
    </location>
</feature>
<evidence type="ECO:0000259" key="7">
    <source>
        <dbReference type="Pfam" id="PF10035"/>
    </source>
</evidence>
<evidence type="ECO:0000256" key="4">
    <source>
        <dbReference type="ARBA" id="ARBA00022989"/>
    </source>
</evidence>
<dbReference type="InterPro" id="IPR019264">
    <property type="entry name" value="DUF2179"/>
</dbReference>
<evidence type="ECO:0000256" key="5">
    <source>
        <dbReference type="ARBA" id="ARBA00023136"/>
    </source>
</evidence>
<dbReference type="Pfam" id="PF02588">
    <property type="entry name" value="YitT_membrane"/>
    <property type="match status" value="1"/>
</dbReference>
<dbReference type="Proteomes" id="UP000776252">
    <property type="component" value="Unassembled WGS sequence"/>
</dbReference>
<comment type="subcellular location">
    <subcellularLocation>
        <location evidence="1">Cell membrane</location>
        <topology evidence="1">Multi-pass membrane protein</topology>
    </subcellularLocation>
</comment>
<dbReference type="EMBL" id="JAHLDV010000072">
    <property type="protein sequence ID" value="MBU3161547.1"/>
    <property type="molecule type" value="Genomic_DNA"/>
</dbReference>
<feature type="transmembrane region" description="Helical" evidence="6">
    <location>
        <begin position="51"/>
        <end position="72"/>
    </location>
</feature>
<keyword evidence="4 6" id="KW-1133">Transmembrane helix</keyword>
<dbReference type="RefSeq" id="WP_216151409.1">
    <property type="nucleotide sequence ID" value="NZ_JAHLDV010000072.1"/>
</dbReference>
<protein>
    <submittedName>
        <fullName evidence="8">YitT family protein</fullName>
    </submittedName>
</protein>
<proteinExistence type="predicted"/>
<dbReference type="PANTHER" id="PTHR33545">
    <property type="entry name" value="UPF0750 MEMBRANE PROTEIN YITT-RELATED"/>
    <property type="match status" value="1"/>
</dbReference>
<dbReference type="Pfam" id="PF10035">
    <property type="entry name" value="DUF2179"/>
    <property type="match status" value="1"/>
</dbReference>
<evidence type="ECO:0000313" key="9">
    <source>
        <dbReference type="Proteomes" id="UP000776252"/>
    </source>
</evidence>
<feature type="transmembrane region" description="Helical" evidence="6">
    <location>
        <begin position="151"/>
        <end position="171"/>
    </location>
</feature>
<reference evidence="8 9" key="1">
    <citation type="submission" date="2021-06" db="EMBL/GenBank/DDBJ databases">
        <title>Clostridia strains as spoilage organisms.</title>
        <authorList>
            <person name="Wambui J."/>
            <person name="Stephan R."/>
            <person name="Stevens M.J.A."/>
        </authorList>
    </citation>
    <scope>NUCLEOTIDE SEQUENCE [LARGE SCALE GENOMIC DNA]</scope>
    <source>
        <strain evidence="8 9">DSM 14204</strain>
    </source>
</reference>
<accession>A0ABS6BY57</accession>
<evidence type="ECO:0000256" key="3">
    <source>
        <dbReference type="ARBA" id="ARBA00022692"/>
    </source>
</evidence>
<dbReference type="PIRSF" id="PIRSF006483">
    <property type="entry name" value="Membrane_protein_YitT"/>
    <property type="match status" value="1"/>
</dbReference>
<name>A0ABS6BY57_9CLOT</name>
<dbReference type="PANTHER" id="PTHR33545:SF5">
    <property type="entry name" value="UPF0750 MEMBRANE PROTEIN YITT"/>
    <property type="match status" value="1"/>
</dbReference>
<evidence type="ECO:0000256" key="1">
    <source>
        <dbReference type="ARBA" id="ARBA00004651"/>
    </source>
</evidence>
<dbReference type="InterPro" id="IPR003740">
    <property type="entry name" value="YitT"/>
</dbReference>
<gene>
    <name evidence="8" type="ORF">KPL37_17715</name>
</gene>
<evidence type="ECO:0000313" key="8">
    <source>
        <dbReference type="EMBL" id="MBU3161547.1"/>
    </source>
</evidence>
<keyword evidence="9" id="KW-1185">Reference proteome</keyword>
<dbReference type="CDD" id="cd16380">
    <property type="entry name" value="YitT_C"/>
    <property type="match status" value="1"/>
</dbReference>
<feature type="domain" description="DUF2179" evidence="7">
    <location>
        <begin position="224"/>
        <end position="278"/>
    </location>
</feature>